<organism evidence="2 3">
    <name type="scientific">Paractinoplanes ferrugineus</name>
    <dbReference type="NCBI Taxonomy" id="113564"/>
    <lineage>
        <taxon>Bacteria</taxon>
        <taxon>Bacillati</taxon>
        <taxon>Actinomycetota</taxon>
        <taxon>Actinomycetes</taxon>
        <taxon>Micromonosporales</taxon>
        <taxon>Micromonosporaceae</taxon>
        <taxon>Paractinoplanes</taxon>
    </lineage>
</organism>
<keyword evidence="3" id="KW-1185">Reference proteome</keyword>
<gene>
    <name evidence="2" type="ORF">Afe05nite_87110</name>
</gene>
<dbReference type="Pfam" id="PF01381">
    <property type="entry name" value="HTH_3"/>
    <property type="match status" value="1"/>
</dbReference>
<dbReference type="InterPro" id="IPR010982">
    <property type="entry name" value="Lambda_DNA-bd_dom_sf"/>
</dbReference>
<dbReference type="SUPFAM" id="SSF47413">
    <property type="entry name" value="lambda repressor-like DNA-binding domains"/>
    <property type="match status" value="1"/>
</dbReference>
<dbReference type="SMART" id="SM00530">
    <property type="entry name" value="HTH_XRE"/>
    <property type="match status" value="1"/>
</dbReference>
<evidence type="ECO:0000313" key="3">
    <source>
        <dbReference type="Proteomes" id="UP000598174"/>
    </source>
</evidence>
<name>A0A919J8M5_9ACTN</name>
<feature type="domain" description="HTH cro/C1-type" evidence="1">
    <location>
        <begin position="27"/>
        <end position="78"/>
    </location>
</feature>
<protein>
    <recommendedName>
        <fullName evidence="1">HTH cro/C1-type domain-containing protein</fullName>
    </recommendedName>
</protein>
<dbReference type="Proteomes" id="UP000598174">
    <property type="component" value="Unassembled WGS sequence"/>
</dbReference>
<proteinExistence type="predicted"/>
<evidence type="ECO:0000259" key="1">
    <source>
        <dbReference type="PROSITE" id="PS50943"/>
    </source>
</evidence>
<evidence type="ECO:0000313" key="2">
    <source>
        <dbReference type="EMBL" id="GIE16871.1"/>
    </source>
</evidence>
<dbReference type="AlphaFoldDB" id="A0A919J8M5"/>
<dbReference type="InterPro" id="IPR001387">
    <property type="entry name" value="Cro/C1-type_HTH"/>
</dbReference>
<dbReference type="Gene3D" id="1.10.260.40">
    <property type="entry name" value="lambda repressor-like DNA-binding domains"/>
    <property type="match status" value="1"/>
</dbReference>
<accession>A0A919J8M5</accession>
<dbReference type="GO" id="GO:0003677">
    <property type="term" value="F:DNA binding"/>
    <property type="evidence" value="ECO:0007669"/>
    <property type="project" value="InterPro"/>
</dbReference>
<sequence length="88" mass="9286">MIGGMTPPDPIKVVEARRFLADCDPVQIRVNAGLSKAELARLVGVTPAAISLLEAGLRRPWGRTAVAWADALVRIQLAGRPASSRTAA</sequence>
<reference evidence="2" key="1">
    <citation type="submission" date="2021-01" db="EMBL/GenBank/DDBJ databases">
        <title>Whole genome shotgun sequence of Actinoplanes ferrugineus NBRC 15555.</title>
        <authorList>
            <person name="Komaki H."/>
            <person name="Tamura T."/>
        </authorList>
    </citation>
    <scope>NUCLEOTIDE SEQUENCE</scope>
    <source>
        <strain evidence="2">NBRC 15555</strain>
    </source>
</reference>
<comment type="caution">
    <text evidence="2">The sequence shown here is derived from an EMBL/GenBank/DDBJ whole genome shotgun (WGS) entry which is preliminary data.</text>
</comment>
<dbReference type="PROSITE" id="PS50943">
    <property type="entry name" value="HTH_CROC1"/>
    <property type="match status" value="1"/>
</dbReference>
<dbReference type="CDD" id="cd00093">
    <property type="entry name" value="HTH_XRE"/>
    <property type="match status" value="1"/>
</dbReference>
<dbReference type="EMBL" id="BOMM01000104">
    <property type="protein sequence ID" value="GIE16871.1"/>
    <property type="molecule type" value="Genomic_DNA"/>
</dbReference>